<protein>
    <submittedName>
        <fullName evidence="14">Cytochrome c</fullName>
    </submittedName>
</protein>
<sequence length="202" mass="21293">MESFELNKILGAVLGVCLCLQVLHLSAGAIFAPTLPAKPGFAIAVKEPESGAQAPKKALEQPIENLLATANVDHGKDISKVCMACHTLQKGEPNKIGPNLWGVVGRPRASEPGYDYSAAMKAKGGSWTFDELDEFLAGPRNYIPGTKMTFAGLSSENQRADIIAYLRTLSDNPLPLPTAPNTTAAPAGSKPNEQAPAQKKGS</sequence>
<dbReference type="GO" id="GO:0046872">
    <property type="term" value="F:metal ion binding"/>
    <property type="evidence" value="ECO:0007669"/>
    <property type="project" value="UniProtKB-KW"/>
</dbReference>
<feature type="region of interest" description="Disordered" evidence="12">
    <location>
        <begin position="172"/>
        <end position="202"/>
    </location>
</feature>
<evidence type="ECO:0000256" key="5">
    <source>
        <dbReference type="ARBA" id="ARBA00022692"/>
    </source>
</evidence>
<keyword evidence="7" id="KW-0249">Electron transport</keyword>
<dbReference type="Proteomes" id="UP000183208">
    <property type="component" value="Unassembled WGS sequence"/>
</dbReference>
<keyword evidence="4 11" id="KW-0349">Heme</keyword>
<evidence type="ECO:0000259" key="13">
    <source>
        <dbReference type="PROSITE" id="PS51007"/>
    </source>
</evidence>
<keyword evidence="5" id="KW-0812">Transmembrane</keyword>
<keyword evidence="9 11" id="KW-0408">Iron</keyword>
<dbReference type="PROSITE" id="PS51007">
    <property type="entry name" value="CYTC"/>
    <property type="match status" value="1"/>
</dbReference>
<evidence type="ECO:0000256" key="8">
    <source>
        <dbReference type="ARBA" id="ARBA00022989"/>
    </source>
</evidence>
<evidence type="ECO:0000256" key="4">
    <source>
        <dbReference type="ARBA" id="ARBA00022617"/>
    </source>
</evidence>
<organism evidence="14 15">
    <name type="scientific">Bradyrhizobium lablabi</name>
    <dbReference type="NCBI Taxonomy" id="722472"/>
    <lineage>
        <taxon>Bacteria</taxon>
        <taxon>Pseudomonadati</taxon>
        <taxon>Pseudomonadota</taxon>
        <taxon>Alphaproteobacteria</taxon>
        <taxon>Hyphomicrobiales</taxon>
        <taxon>Nitrobacteraceae</taxon>
        <taxon>Bradyrhizobium</taxon>
    </lineage>
</organism>
<evidence type="ECO:0000256" key="12">
    <source>
        <dbReference type="SAM" id="MobiDB-lite"/>
    </source>
</evidence>
<evidence type="ECO:0000313" key="14">
    <source>
        <dbReference type="EMBL" id="SEE19937.1"/>
    </source>
</evidence>
<keyword evidence="10" id="KW-0472">Membrane</keyword>
<keyword evidence="3" id="KW-1003">Cell membrane</keyword>
<evidence type="ECO:0000256" key="6">
    <source>
        <dbReference type="ARBA" id="ARBA00022723"/>
    </source>
</evidence>
<evidence type="ECO:0000313" key="15">
    <source>
        <dbReference type="Proteomes" id="UP000183208"/>
    </source>
</evidence>
<evidence type="ECO:0000256" key="11">
    <source>
        <dbReference type="PROSITE-ProRule" id="PRU00433"/>
    </source>
</evidence>
<keyword evidence="8" id="KW-1133">Transmembrane helix</keyword>
<dbReference type="InterPro" id="IPR036909">
    <property type="entry name" value="Cyt_c-like_dom_sf"/>
</dbReference>
<dbReference type="Gene3D" id="1.10.760.10">
    <property type="entry name" value="Cytochrome c-like domain"/>
    <property type="match status" value="1"/>
</dbReference>
<reference evidence="14 15" key="1">
    <citation type="submission" date="2016-10" db="EMBL/GenBank/DDBJ databases">
        <authorList>
            <person name="de Groot N.N."/>
        </authorList>
    </citation>
    <scope>NUCLEOTIDE SEQUENCE [LARGE SCALE GENOMIC DNA]</scope>
    <source>
        <strain evidence="14 15">GAS522</strain>
    </source>
</reference>
<accession>A0A1M7GJ70</accession>
<dbReference type="GO" id="GO:0005886">
    <property type="term" value="C:plasma membrane"/>
    <property type="evidence" value="ECO:0007669"/>
    <property type="project" value="UniProtKB-SubCell"/>
</dbReference>
<feature type="domain" description="Cytochrome c" evidence="13">
    <location>
        <begin position="70"/>
        <end position="170"/>
    </location>
</feature>
<dbReference type="PANTHER" id="PTHR11961">
    <property type="entry name" value="CYTOCHROME C"/>
    <property type="match status" value="1"/>
</dbReference>
<evidence type="ECO:0000256" key="9">
    <source>
        <dbReference type="ARBA" id="ARBA00023004"/>
    </source>
</evidence>
<dbReference type="InterPro" id="IPR002327">
    <property type="entry name" value="Cyt_c_1A/1B"/>
</dbReference>
<keyword evidence="6 11" id="KW-0479">Metal-binding</keyword>
<dbReference type="EMBL" id="FNTI01000001">
    <property type="protein sequence ID" value="SEE19937.1"/>
    <property type="molecule type" value="Genomic_DNA"/>
</dbReference>
<evidence type="ECO:0000256" key="3">
    <source>
        <dbReference type="ARBA" id="ARBA00022475"/>
    </source>
</evidence>
<dbReference type="SUPFAM" id="SSF46626">
    <property type="entry name" value="Cytochrome c"/>
    <property type="match status" value="1"/>
</dbReference>
<dbReference type="Pfam" id="PF00034">
    <property type="entry name" value="Cytochrom_C"/>
    <property type="match status" value="1"/>
</dbReference>
<dbReference type="RefSeq" id="WP_074827876.1">
    <property type="nucleotide sequence ID" value="NZ_FNTI01000001.1"/>
</dbReference>
<keyword evidence="2" id="KW-0813">Transport</keyword>
<evidence type="ECO:0000256" key="7">
    <source>
        <dbReference type="ARBA" id="ARBA00022982"/>
    </source>
</evidence>
<evidence type="ECO:0000256" key="2">
    <source>
        <dbReference type="ARBA" id="ARBA00022448"/>
    </source>
</evidence>
<dbReference type="AlphaFoldDB" id="A0A1M7GJ70"/>
<name>A0A1M7GJ70_9BRAD</name>
<dbReference type="InterPro" id="IPR009056">
    <property type="entry name" value="Cyt_c-like_dom"/>
</dbReference>
<dbReference type="GO" id="GO:0020037">
    <property type="term" value="F:heme binding"/>
    <property type="evidence" value="ECO:0007669"/>
    <property type="project" value="InterPro"/>
</dbReference>
<dbReference type="FunFam" id="1.10.760.10:FF:000026">
    <property type="entry name" value="Cytochrome C, membrane-bound"/>
    <property type="match status" value="1"/>
</dbReference>
<gene>
    <name evidence="14" type="ORF">SAMN05444171_6621</name>
</gene>
<comment type="subcellular location">
    <subcellularLocation>
        <location evidence="1">Cell membrane</location>
        <topology evidence="1">Single-pass membrane protein</topology>
    </subcellularLocation>
</comment>
<dbReference type="GO" id="GO:0009055">
    <property type="term" value="F:electron transfer activity"/>
    <property type="evidence" value="ECO:0007669"/>
    <property type="project" value="InterPro"/>
</dbReference>
<dbReference type="PRINTS" id="PR00604">
    <property type="entry name" value="CYTCHRMECIAB"/>
</dbReference>
<dbReference type="OrthoDB" id="9805828at2"/>
<evidence type="ECO:0000256" key="1">
    <source>
        <dbReference type="ARBA" id="ARBA00004162"/>
    </source>
</evidence>
<proteinExistence type="predicted"/>
<evidence type="ECO:0000256" key="10">
    <source>
        <dbReference type="ARBA" id="ARBA00023136"/>
    </source>
</evidence>